<dbReference type="Pfam" id="PF00152">
    <property type="entry name" value="tRNA-synt_2"/>
    <property type="match status" value="1"/>
</dbReference>
<keyword evidence="4" id="KW-0648">Protein biosynthesis</keyword>
<reference evidence="7" key="1">
    <citation type="submission" date="2020-06" db="EMBL/GenBank/DDBJ databases">
        <authorList>
            <person name="Li T."/>
            <person name="Hu X."/>
            <person name="Zhang T."/>
            <person name="Song X."/>
            <person name="Zhang H."/>
            <person name="Dai N."/>
            <person name="Sheng W."/>
            <person name="Hou X."/>
            <person name="Wei L."/>
        </authorList>
    </citation>
    <scope>NUCLEOTIDE SEQUENCE</scope>
    <source>
        <strain evidence="7">G02</strain>
        <tissue evidence="7">Leaf</tissue>
    </source>
</reference>
<keyword evidence="2" id="KW-0547">Nucleotide-binding</keyword>
<name>A0AAW2L0X1_SESRA</name>
<keyword evidence="5" id="KW-0030">Aminoacyl-tRNA synthetase</keyword>
<evidence type="ECO:0000256" key="2">
    <source>
        <dbReference type="ARBA" id="ARBA00022741"/>
    </source>
</evidence>
<proteinExistence type="predicted"/>
<protein>
    <submittedName>
        <fullName evidence="7">Asparagine--tRNA ligase, chloroplastic/mitochondrial</fullName>
    </submittedName>
</protein>
<keyword evidence="1 7" id="KW-0436">Ligase</keyword>
<evidence type="ECO:0000313" key="7">
    <source>
        <dbReference type="EMBL" id="KAL0312917.1"/>
    </source>
</evidence>
<dbReference type="GO" id="GO:0005524">
    <property type="term" value="F:ATP binding"/>
    <property type="evidence" value="ECO:0007669"/>
    <property type="project" value="UniProtKB-KW"/>
</dbReference>
<dbReference type="EMBL" id="JACGWJ010000026">
    <property type="protein sequence ID" value="KAL0312917.1"/>
    <property type="molecule type" value="Genomic_DNA"/>
</dbReference>
<dbReference type="InterPro" id="IPR004364">
    <property type="entry name" value="Aa-tRNA-synt_II"/>
</dbReference>
<dbReference type="AlphaFoldDB" id="A0AAW2L0X1"/>
<dbReference type="SUPFAM" id="SSF55681">
    <property type="entry name" value="Class II aaRS and biotin synthetases"/>
    <property type="match status" value="1"/>
</dbReference>
<comment type="caution">
    <text evidence="7">The sequence shown here is derived from an EMBL/GenBank/DDBJ whole genome shotgun (WGS) entry which is preliminary data.</text>
</comment>
<evidence type="ECO:0000256" key="5">
    <source>
        <dbReference type="ARBA" id="ARBA00023146"/>
    </source>
</evidence>
<keyword evidence="3" id="KW-0067">ATP-binding</keyword>
<evidence type="ECO:0000256" key="3">
    <source>
        <dbReference type="ARBA" id="ARBA00022840"/>
    </source>
</evidence>
<evidence type="ECO:0000256" key="4">
    <source>
        <dbReference type="ARBA" id="ARBA00022917"/>
    </source>
</evidence>
<gene>
    <name evidence="7" type="ORF">Sradi_5691000</name>
</gene>
<dbReference type="GO" id="GO:0005739">
    <property type="term" value="C:mitochondrion"/>
    <property type="evidence" value="ECO:0007669"/>
    <property type="project" value="TreeGrafter"/>
</dbReference>
<sequence length="293" mass="32491">MAAAFSPAAAATALRFLKSFSGAPQPLFSLFNNPRLTHSVAPLILFSSAAVSRQQRAFCSVVSAAVSSGEATKPEPVELEKGARIREFRKKFKIADIKGGPDQGLNRLGRILWLGDGLGRLEFRAVSRLLSSDAEGYDQDFFGKPAFLTVSGQLNGETYATALTDVYTFGPTFRAENSNTSRHLAEFWDIKAFYMRQNDDGKTVAAMDMLVPRVGELIGGSQREERLEYLEQRLDDLKLNKESYWWYLDLRRYGSVPHAGFGLGFERLVQFATGIDNIRDAIPFPRAPGSAEF</sequence>
<organism evidence="7">
    <name type="scientific">Sesamum radiatum</name>
    <name type="common">Black benniseed</name>
    <dbReference type="NCBI Taxonomy" id="300843"/>
    <lineage>
        <taxon>Eukaryota</taxon>
        <taxon>Viridiplantae</taxon>
        <taxon>Streptophyta</taxon>
        <taxon>Embryophyta</taxon>
        <taxon>Tracheophyta</taxon>
        <taxon>Spermatophyta</taxon>
        <taxon>Magnoliopsida</taxon>
        <taxon>eudicotyledons</taxon>
        <taxon>Gunneridae</taxon>
        <taxon>Pentapetalae</taxon>
        <taxon>asterids</taxon>
        <taxon>lamiids</taxon>
        <taxon>Lamiales</taxon>
        <taxon>Pedaliaceae</taxon>
        <taxon>Sesamum</taxon>
    </lineage>
</organism>
<dbReference type="GO" id="GO:0006421">
    <property type="term" value="P:asparaginyl-tRNA aminoacylation"/>
    <property type="evidence" value="ECO:0007669"/>
    <property type="project" value="TreeGrafter"/>
</dbReference>
<accession>A0AAW2L0X1</accession>
<dbReference type="InterPro" id="IPR045864">
    <property type="entry name" value="aa-tRNA-synth_II/BPL/LPL"/>
</dbReference>
<dbReference type="Gene3D" id="3.30.930.10">
    <property type="entry name" value="Bira Bifunctional Protein, Domain 2"/>
    <property type="match status" value="2"/>
</dbReference>
<dbReference type="PANTHER" id="PTHR22594">
    <property type="entry name" value="ASPARTYL/LYSYL-TRNA SYNTHETASE"/>
    <property type="match status" value="1"/>
</dbReference>
<feature type="domain" description="Aminoacyl-tRNA synthetase class II (D/K/N)" evidence="6">
    <location>
        <begin position="189"/>
        <end position="286"/>
    </location>
</feature>
<evidence type="ECO:0000259" key="6">
    <source>
        <dbReference type="Pfam" id="PF00152"/>
    </source>
</evidence>
<evidence type="ECO:0000256" key="1">
    <source>
        <dbReference type="ARBA" id="ARBA00022598"/>
    </source>
</evidence>
<reference evidence="7" key="2">
    <citation type="journal article" date="2024" name="Plant">
        <title>Genomic evolution and insights into agronomic trait innovations of Sesamum species.</title>
        <authorList>
            <person name="Miao H."/>
            <person name="Wang L."/>
            <person name="Qu L."/>
            <person name="Liu H."/>
            <person name="Sun Y."/>
            <person name="Le M."/>
            <person name="Wang Q."/>
            <person name="Wei S."/>
            <person name="Zheng Y."/>
            <person name="Lin W."/>
            <person name="Duan Y."/>
            <person name="Cao H."/>
            <person name="Xiong S."/>
            <person name="Wang X."/>
            <person name="Wei L."/>
            <person name="Li C."/>
            <person name="Ma Q."/>
            <person name="Ju M."/>
            <person name="Zhao R."/>
            <person name="Li G."/>
            <person name="Mu C."/>
            <person name="Tian Q."/>
            <person name="Mei H."/>
            <person name="Zhang T."/>
            <person name="Gao T."/>
            <person name="Zhang H."/>
        </authorList>
    </citation>
    <scope>NUCLEOTIDE SEQUENCE</scope>
    <source>
        <strain evidence="7">G02</strain>
    </source>
</reference>
<dbReference type="GO" id="GO:0004816">
    <property type="term" value="F:asparagine-tRNA ligase activity"/>
    <property type="evidence" value="ECO:0007669"/>
    <property type="project" value="TreeGrafter"/>
</dbReference>
<dbReference type="PANTHER" id="PTHR22594:SF34">
    <property type="entry name" value="ASPARAGINE--TRNA LIGASE, MITOCHONDRIAL-RELATED"/>
    <property type="match status" value="1"/>
</dbReference>